<evidence type="ECO:0000256" key="2">
    <source>
        <dbReference type="SAM" id="SignalP"/>
    </source>
</evidence>
<dbReference type="CDD" id="cd09076">
    <property type="entry name" value="L1-EN"/>
    <property type="match status" value="1"/>
</dbReference>
<keyword evidence="2" id="KW-0732">Signal</keyword>
<protein>
    <recommendedName>
        <fullName evidence="3">Reverse transcriptase domain-containing protein</fullName>
    </recommendedName>
</protein>
<reference evidence="4" key="2">
    <citation type="submission" date="2025-09" db="UniProtKB">
        <authorList>
            <consortium name="Ensembl"/>
        </authorList>
    </citation>
    <scope>IDENTIFICATION</scope>
</reference>
<evidence type="ECO:0000313" key="4">
    <source>
        <dbReference type="Ensembl" id="ENSCCRP00000171392.1"/>
    </source>
</evidence>
<feature type="coiled-coil region" evidence="1">
    <location>
        <begin position="328"/>
        <end position="374"/>
    </location>
</feature>
<dbReference type="InterPro" id="IPR000477">
    <property type="entry name" value="RT_dom"/>
</dbReference>
<accession>A0A9J8CMU5</accession>
<keyword evidence="1" id="KW-0175">Coiled coil</keyword>
<keyword evidence="5" id="KW-1185">Reference proteome</keyword>
<feature type="chain" id="PRO_5039893856" description="Reverse transcriptase domain-containing protein" evidence="2">
    <location>
        <begin position="23"/>
        <end position="838"/>
    </location>
</feature>
<dbReference type="InterPro" id="IPR043502">
    <property type="entry name" value="DNA/RNA_pol_sf"/>
</dbReference>
<name>A0A9J8CMU5_CYPCA</name>
<sequence length="838" mass="96822">MAFCLSLCFSFILCFSLLSCLMEPLRVASLNVNGLRDRKKQALVSEYLTLKNIGVTFLQETHSDKSNEVEWGLWWDGKYILSHGSNVSSGVAICFSPNCKVKILSEQEIEPGRLLVVKAELNTHNIIFVNVYANNKGSERIVLFKKIKEVLNTLKSKDIVIMGGDFNCTLDFNMDRNNEETHYHSSSVLANIVKSFELNDIWRTENPSLKQYTWVKVSEGQVHGARLDRFYISNNSRNRICNANIIPNIISDHKMITIDCVLSKQCKVGSYWHFNKKLLQDAVFCANFNLFWQIWQMRKNDFRDIIQWWEVGKTQIKVFCQQYTCYSSKRMRNMIKELENEIFEIENRMLERYENQLQNVINEKKLQLENLLQEKVKGALVRARFSHIRDIDGPTSFFFNLERKVCQEKQMLCLRDERGDLFYGPSEMSKCVVDFYSKLYDIDITDLDSKTELLDSISKLKSEHKEDLNSILSFQEVTKAVQELSTGKSPGLDGLPSEFFNFFWEIIGRDYYDVILYSIQTGCLPISCRRAILSLLPKKGDLTLLKNWRPVALLTTDYKIFSKCISNRLNEHMGELIHKDQSYCIKNRYIRDNLFLIRDVIDYSMVNNIDLGILSLDQEKAFDRVDHSYLFDVLNAYGFGDGFISWIRLLYEKAECMIKVPGGLSSPIKVRRGIRQGCPLSGQLYSLVIEPLLCKLRTSLKGLHIEGSFNKPIKLSAYADDLTVIIKDKEDVQRVLNCIQCYEKASSAKINWGKCEALWCGTTSSVPKLPGNVGWSRDGIKFLGVFLGSDLYKGKNWDGLTEKMCVRLSNWKWLLPRLSYRGRVLIINNLIASSMWHK</sequence>
<dbReference type="PANTHER" id="PTHR19446">
    <property type="entry name" value="REVERSE TRANSCRIPTASES"/>
    <property type="match status" value="1"/>
</dbReference>
<evidence type="ECO:0000259" key="3">
    <source>
        <dbReference type="PROSITE" id="PS50878"/>
    </source>
</evidence>
<dbReference type="Pfam" id="PF03372">
    <property type="entry name" value="Exo_endo_phos"/>
    <property type="match status" value="1"/>
</dbReference>
<dbReference type="SUPFAM" id="SSF56219">
    <property type="entry name" value="DNase I-like"/>
    <property type="match status" value="1"/>
</dbReference>
<evidence type="ECO:0000256" key="1">
    <source>
        <dbReference type="SAM" id="Coils"/>
    </source>
</evidence>
<dbReference type="Gene3D" id="3.60.10.10">
    <property type="entry name" value="Endonuclease/exonuclease/phosphatase"/>
    <property type="match status" value="1"/>
</dbReference>
<dbReference type="CDD" id="cd01650">
    <property type="entry name" value="RT_nLTR_like"/>
    <property type="match status" value="1"/>
</dbReference>
<evidence type="ECO:0000313" key="5">
    <source>
        <dbReference type="Proteomes" id="UP001108240"/>
    </source>
</evidence>
<dbReference type="InterPro" id="IPR036691">
    <property type="entry name" value="Endo/exonu/phosph_ase_sf"/>
</dbReference>
<dbReference type="PROSITE" id="PS50878">
    <property type="entry name" value="RT_POL"/>
    <property type="match status" value="1"/>
</dbReference>
<dbReference type="InterPro" id="IPR005135">
    <property type="entry name" value="Endo/exonuclease/phosphatase"/>
</dbReference>
<dbReference type="GeneTree" id="ENSGT00940000163737"/>
<reference evidence="4" key="1">
    <citation type="submission" date="2025-08" db="UniProtKB">
        <authorList>
            <consortium name="Ensembl"/>
        </authorList>
    </citation>
    <scope>IDENTIFICATION</scope>
</reference>
<proteinExistence type="predicted"/>
<dbReference type="SUPFAM" id="SSF56672">
    <property type="entry name" value="DNA/RNA polymerases"/>
    <property type="match status" value="1"/>
</dbReference>
<dbReference type="AlphaFoldDB" id="A0A9J8CMU5"/>
<organism evidence="4 5">
    <name type="scientific">Cyprinus carpio carpio</name>
    <dbReference type="NCBI Taxonomy" id="630221"/>
    <lineage>
        <taxon>Eukaryota</taxon>
        <taxon>Metazoa</taxon>
        <taxon>Chordata</taxon>
        <taxon>Craniata</taxon>
        <taxon>Vertebrata</taxon>
        <taxon>Euteleostomi</taxon>
        <taxon>Actinopterygii</taxon>
        <taxon>Neopterygii</taxon>
        <taxon>Teleostei</taxon>
        <taxon>Ostariophysi</taxon>
        <taxon>Cypriniformes</taxon>
        <taxon>Cyprinidae</taxon>
        <taxon>Cyprininae</taxon>
        <taxon>Cyprinus</taxon>
    </lineage>
</organism>
<dbReference type="Proteomes" id="UP001108240">
    <property type="component" value="Unplaced"/>
</dbReference>
<feature type="domain" description="Reverse transcriptase" evidence="3">
    <location>
        <begin position="517"/>
        <end position="787"/>
    </location>
</feature>
<dbReference type="Ensembl" id="ENSCCRT00000132425.1">
    <property type="protein sequence ID" value="ENSCCRP00000171392.1"/>
    <property type="gene ID" value="ENSCCRG00000077247.1"/>
</dbReference>
<dbReference type="GO" id="GO:0003824">
    <property type="term" value="F:catalytic activity"/>
    <property type="evidence" value="ECO:0007669"/>
    <property type="project" value="InterPro"/>
</dbReference>
<dbReference type="Pfam" id="PF00078">
    <property type="entry name" value="RVT_1"/>
    <property type="match status" value="1"/>
</dbReference>
<dbReference type="OMA" id="ICNANII"/>
<feature type="signal peptide" evidence="2">
    <location>
        <begin position="1"/>
        <end position="22"/>
    </location>
</feature>